<keyword evidence="4 13" id="KW-0479">Metal-binding</keyword>
<keyword evidence="9 13" id="KW-0067">ATP-binding</keyword>
<feature type="binding site" evidence="13">
    <location>
        <position position="41"/>
    </location>
    <ligand>
        <name>Zn(2+)</name>
        <dbReference type="ChEBI" id="CHEBI:29105"/>
    </ligand>
</feature>
<dbReference type="GO" id="GO:0003989">
    <property type="term" value="F:acetyl-CoA carboxylase activity"/>
    <property type="evidence" value="ECO:0007669"/>
    <property type="project" value="InterPro"/>
</dbReference>
<organism evidence="16 17">
    <name type="scientific">Poriferisphaera corsica</name>
    <dbReference type="NCBI Taxonomy" id="2528020"/>
    <lineage>
        <taxon>Bacteria</taxon>
        <taxon>Pseudomonadati</taxon>
        <taxon>Planctomycetota</taxon>
        <taxon>Phycisphaerae</taxon>
        <taxon>Phycisphaerales</taxon>
        <taxon>Phycisphaeraceae</taxon>
        <taxon>Poriferisphaera</taxon>
    </lineage>
</organism>
<feature type="compositionally biased region" description="Basic and acidic residues" evidence="14">
    <location>
        <begin position="1"/>
        <end position="10"/>
    </location>
</feature>
<dbReference type="KEGG" id="pcor:KS4_10270"/>
<keyword evidence="13" id="KW-0963">Cytoplasm</keyword>
<dbReference type="GO" id="GO:0006633">
    <property type="term" value="P:fatty acid biosynthetic process"/>
    <property type="evidence" value="ECO:0007669"/>
    <property type="project" value="UniProtKB-KW"/>
</dbReference>
<dbReference type="EMBL" id="CP036425">
    <property type="protein sequence ID" value="QDU32988.1"/>
    <property type="molecule type" value="Genomic_DNA"/>
</dbReference>
<sequence>MAEQQTKTDSDTNNNPPTSNGARTWQDLKQSDVPEGLWMRCPKCEAMCYQKQVTENLEVCPECDHHYRVGADQRIEQILDPSSFEPLWEDIGPVDALDFVDRIPYAERIEKEQTKTGHKDALICGKGFVKGRGVVIAVMDTRFMMASMGSVVGEKITRCIELATETDRPFILVSASGGARMQESSLSLSQMAKTSAALARFDDLGGLFISILTDPTTGGVTASYAMLGDVIIAEPKALIGFAGPRVIANTVRQELPDGFQRAEFLLQKGFLDRVVHRKELRSEVARLIDYAGK</sequence>
<dbReference type="GO" id="GO:2001295">
    <property type="term" value="P:malonyl-CoA biosynthetic process"/>
    <property type="evidence" value="ECO:0007669"/>
    <property type="project" value="UniProtKB-UniRule"/>
</dbReference>
<keyword evidence="8 13" id="KW-0862">Zinc</keyword>
<comment type="pathway">
    <text evidence="13">Lipid metabolism; malonyl-CoA biosynthesis; malonyl-CoA from acetyl-CoA: step 1/1.</text>
</comment>
<dbReference type="Gene3D" id="3.90.226.10">
    <property type="entry name" value="2-enoyl-CoA Hydratase, Chain A, domain 1"/>
    <property type="match status" value="1"/>
</dbReference>
<evidence type="ECO:0000313" key="17">
    <source>
        <dbReference type="Proteomes" id="UP000317369"/>
    </source>
</evidence>
<dbReference type="HAMAP" id="MF_01395">
    <property type="entry name" value="AcetylCoA_CT_beta"/>
    <property type="match status" value="1"/>
</dbReference>
<dbReference type="NCBIfam" id="TIGR00515">
    <property type="entry name" value="accD"/>
    <property type="match status" value="1"/>
</dbReference>
<comment type="similarity">
    <text evidence="13">Belongs to the AccD/PCCB family.</text>
</comment>
<evidence type="ECO:0000256" key="7">
    <source>
        <dbReference type="ARBA" id="ARBA00022832"/>
    </source>
</evidence>
<feature type="compositionally biased region" description="Polar residues" evidence="14">
    <location>
        <begin position="11"/>
        <end position="23"/>
    </location>
</feature>
<keyword evidence="17" id="KW-1185">Reference proteome</keyword>
<proteinExistence type="inferred from homology"/>
<keyword evidence="3 13" id="KW-0808">Transferase</keyword>
<evidence type="ECO:0000256" key="8">
    <source>
        <dbReference type="ARBA" id="ARBA00022833"/>
    </source>
</evidence>
<dbReference type="AlphaFoldDB" id="A0A517YRZ6"/>
<name>A0A517YRZ6_9BACT</name>
<dbReference type="PRINTS" id="PR01070">
    <property type="entry name" value="ACCCTRFRASEB"/>
</dbReference>
<feature type="region of interest" description="Disordered" evidence="14">
    <location>
        <begin position="1"/>
        <end position="28"/>
    </location>
</feature>
<keyword evidence="11 13" id="KW-0275">Fatty acid biosynthesis</keyword>
<dbReference type="InterPro" id="IPR029045">
    <property type="entry name" value="ClpP/crotonase-like_dom_sf"/>
</dbReference>
<evidence type="ECO:0000256" key="3">
    <source>
        <dbReference type="ARBA" id="ARBA00022679"/>
    </source>
</evidence>
<keyword evidence="5 13" id="KW-0547">Nucleotide-binding</keyword>
<comment type="subcellular location">
    <subcellularLocation>
        <location evidence="1 13">Cytoplasm</location>
    </subcellularLocation>
</comment>
<feature type="zinc finger region" description="C4-type" evidence="13">
    <location>
        <begin position="41"/>
        <end position="63"/>
    </location>
</feature>
<protein>
    <recommendedName>
        <fullName evidence="13">Acetyl-coenzyme A carboxylase carboxyl transferase subunit beta</fullName>
        <shortName evidence="13">ACCase subunit beta</shortName>
        <shortName evidence="13">Acetyl-CoA carboxylase carboxyltransferase subunit beta</shortName>
        <ecNumber evidence="13">2.1.3.15</ecNumber>
    </recommendedName>
</protein>
<evidence type="ECO:0000313" key="16">
    <source>
        <dbReference type="EMBL" id="QDU32988.1"/>
    </source>
</evidence>
<comment type="subunit">
    <text evidence="13">Acetyl-CoA carboxylase is a heterohexamer composed of biotin carboxyl carrier protein (AccB), biotin carboxylase (AccC) and two subunits each of ACCase subunit alpha (AccA) and ACCase subunit beta (AccD).</text>
</comment>
<dbReference type="PANTHER" id="PTHR42995">
    <property type="entry name" value="ACETYL-COENZYME A CARBOXYLASE CARBOXYL TRANSFERASE SUBUNIT BETA, CHLOROPLASTIC"/>
    <property type="match status" value="1"/>
</dbReference>
<dbReference type="InterPro" id="IPR011762">
    <property type="entry name" value="COA_CT_N"/>
</dbReference>
<dbReference type="PANTHER" id="PTHR42995:SF5">
    <property type="entry name" value="ACETYL-COENZYME A CARBOXYLASE CARBOXYL TRANSFERASE SUBUNIT BETA, CHLOROPLASTIC"/>
    <property type="match status" value="1"/>
</dbReference>
<dbReference type="GO" id="GO:0008270">
    <property type="term" value="F:zinc ion binding"/>
    <property type="evidence" value="ECO:0007669"/>
    <property type="project" value="UniProtKB-UniRule"/>
</dbReference>
<comment type="catalytic activity">
    <reaction evidence="13">
        <text>N(6)-carboxybiotinyl-L-lysyl-[protein] + acetyl-CoA = N(6)-biotinyl-L-lysyl-[protein] + malonyl-CoA</text>
        <dbReference type="Rhea" id="RHEA:54728"/>
        <dbReference type="Rhea" id="RHEA-COMP:10505"/>
        <dbReference type="Rhea" id="RHEA-COMP:10506"/>
        <dbReference type="ChEBI" id="CHEBI:57288"/>
        <dbReference type="ChEBI" id="CHEBI:57384"/>
        <dbReference type="ChEBI" id="CHEBI:83144"/>
        <dbReference type="ChEBI" id="CHEBI:83145"/>
        <dbReference type="EC" id="2.1.3.15"/>
    </reaction>
</comment>
<dbReference type="InterPro" id="IPR041010">
    <property type="entry name" value="Znf-ACC"/>
</dbReference>
<evidence type="ECO:0000256" key="11">
    <source>
        <dbReference type="ARBA" id="ARBA00023160"/>
    </source>
</evidence>
<dbReference type="Pfam" id="PF01039">
    <property type="entry name" value="Carboxyl_trans"/>
    <property type="match status" value="1"/>
</dbReference>
<feature type="binding site" evidence="13">
    <location>
        <position position="63"/>
    </location>
    <ligand>
        <name>Zn(2+)</name>
        <dbReference type="ChEBI" id="CHEBI:29105"/>
    </ligand>
</feature>
<dbReference type="UniPathway" id="UPA00655">
    <property type="reaction ID" value="UER00711"/>
</dbReference>
<keyword evidence="16" id="KW-0436">Ligase</keyword>
<keyword evidence="7 13" id="KW-0276">Fatty acid metabolism</keyword>
<keyword evidence="6 13" id="KW-0863">Zinc-finger</keyword>
<reference evidence="16 17" key="1">
    <citation type="submission" date="2019-02" db="EMBL/GenBank/DDBJ databases">
        <title>Deep-cultivation of Planctomycetes and their phenomic and genomic characterization uncovers novel biology.</title>
        <authorList>
            <person name="Wiegand S."/>
            <person name="Jogler M."/>
            <person name="Boedeker C."/>
            <person name="Pinto D."/>
            <person name="Vollmers J."/>
            <person name="Rivas-Marin E."/>
            <person name="Kohn T."/>
            <person name="Peeters S.H."/>
            <person name="Heuer A."/>
            <person name="Rast P."/>
            <person name="Oberbeckmann S."/>
            <person name="Bunk B."/>
            <person name="Jeske O."/>
            <person name="Meyerdierks A."/>
            <person name="Storesund J.E."/>
            <person name="Kallscheuer N."/>
            <person name="Luecker S."/>
            <person name="Lage O.M."/>
            <person name="Pohl T."/>
            <person name="Merkel B.J."/>
            <person name="Hornburger P."/>
            <person name="Mueller R.-W."/>
            <person name="Bruemmer F."/>
            <person name="Labrenz M."/>
            <person name="Spormann A.M."/>
            <person name="Op den Camp H."/>
            <person name="Overmann J."/>
            <person name="Amann R."/>
            <person name="Jetten M.S.M."/>
            <person name="Mascher T."/>
            <person name="Medema M.H."/>
            <person name="Devos D.P."/>
            <person name="Kaster A.-K."/>
            <person name="Ovreas L."/>
            <person name="Rohde M."/>
            <person name="Galperin M.Y."/>
            <person name="Jogler C."/>
        </authorList>
    </citation>
    <scope>NUCLEOTIDE SEQUENCE [LARGE SCALE GENOMIC DNA]</scope>
    <source>
        <strain evidence="16 17">KS4</strain>
    </source>
</reference>
<dbReference type="GO" id="GO:0009317">
    <property type="term" value="C:acetyl-CoA carboxylase complex"/>
    <property type="evidence" value="ECO:0007669"/>
    <property type="project" value="InterPro"/>
</dbReference>
<evidence type="ECO:0000256" key="5">
    <source>
        <dbReference type="ARBA" id="ARBA00022741"/>
    </source>
</evidence>
<evidence type="ECO:0000256" key="2">
    <source>
        <dbReference type="ARBA" id="ARBA00022516"/>
    </source>
</evidence>
<feature type="domain" description="CoA carboxyltransferase N-terminal" evidence="15">
    <location>
        <begin position="37"/>
        <end position="293"/>
    </location>
</feature>
<dbReference type="EC" id="2.1.3.15" evidence="13"/>
<dbReference type="Pfam" id="PF17848">
    <property type="entry name" value="Zn_ribbon_ACC"/>
    <property type="match status" value="1"/>
</dbReference>
<dbReference type="GO" id="GO:0005524">
    <property type="term" value="F:ATP binding"/>
    <property type="evidence" value="ECO:0007669"/>
    <property type="project" value="UniProtKB-KW"/>
</dbReference>
<evidence type="ECO:0000256" key="14">
    <source>
        <dbReference type="SAM" id="MobiDB-lite"/>
    </source>
</evidence>
<dbReference type="SUPFAM" id="SSF52096">
    <property type="entry name" value="ClpP/crotonase"/>
    <property type="match status" value="1"/>
</dbReference>
<dbReference type="GO" id="GO:0016743">
    <property type="term" value="F:carboxyl- or carbamoyltransferase activity"/>
    <property type="evidence" value="ECO:0007669"/>
    <property type="project" value="UniProtKB-UniRule"/>
</dbReference>
<evidence type="ECO:0000256" key="10">
    <source>
        <dbReference type="ARBA" id="ARBA00023098"/>
    </source>
</evidence>
<keyword evidence="2 13" id="KW-0444">Lipid biosynthesis</keyword>
<evidence type="ECO:0000259" key="15">
    <source>
        <dbReference type="PROSITE" id="PS50980"/>
    </source>
</evidence>
<evidence type="ECO:0000256" key="13">
    <source>
        <dbReference type="HAMAP-Rule" id="MF_01395"/>
    </source>
</evidence>
<dbReference type="RefSeq" id="WP_234698854.1">
    <property type="nucleotide sequence ID" value="NZ_CP036425.1"/>
</dbReference>
<feature type="binding site" evidence="13">
    <location>
        <position position="60"/>
    </location>
    <ligand>
        <name>Zn(2+)</name>
        <dbReference type="ChEBI" id="CHEBI:29105"/>
    </ligand>
</feature>
<evidence type="ECO:0000256" key="6">
    <source>
        <dbReference type="ARBA" id="ARBA00022771"/>
    </source>
</evidence>
<dbReference type="InterPro" id="IPR000438">
    <property type="entry name" value="Acetyl_CoA_COase_Trfase_b_su"/>
</dbReference>
<gene>
    <name evidence="13 16" type="primary">accD</name>
    <name evidence="16" type="ORF">KS4_10270</name>
</gene>
<dbReference type="Proteomes" id="UP000317369">
    <property type="component" value="Chromosome"/>
</dbReference>
<evidence type="ECO:0000256" key="1">
    <source>
        <dbReference type="ARBA" id="ARBA00004496"/>
    </source>
</evidence>
<evidence type="ECO:0000256" key="9">
    <source>
        <dbReference type="ARBA" id="ARBA00022840"/>
    </source>
</evidence>
<accession>A0A517YRZ6</accession>
<evidence type="ECO:0000256" key="4">
    <source>
        <dbReference type="ARBA" id="ARBA00022723"/>
    </source>
</evidence>
<evidence type="ECO:0000256" key="12">
    <source>
        <dbReference type="ARBA" id="ARBA00025280"/>
    </source>
</evidence>
<dbReference type="InterPro" id="IPR034733">
    <property type="entry name" value="AcCoA_carboxyl_beta"/>
</dbReference>
<feature type="binding site" evidence="13">
    <location>
        <position position="44"/>
    </location>
    <ligand>
        <name>Zn(2+)</name>
        <dbReference type="ChEBI" id="CHEBI:29105"/>
    </ligand>
</feature>
<comment type="function">
    <text evidence="12 13">Component of the acetyl coenzyme A carboxylase (ACC) complex. Biotin carboxylase (BC) catalyzes the carboxylation of biotin on its carrier protein (BCCP) and then the CO(2) group is transferred by the transcarboxylase to acetyl-CoA to form malonyl-CoA.</text>
</comment>
<dbReference type="PROSITE" id="PS50980">
    <property type="entry name" value="COA_CT_NTER"/>
    <property type="match status" value="1"/>
</dbReference>
<comment type="cofactor">
    <cofactor evidence="13">
        <name>Zn(2+)</name>
        <dbReference type="ChEBI" id="CHEBI:29105"/>
    </cofactor>
    <text evidence="13">Binds 1 zinc ion per subunit.</text>
</comment>
<keyword evidence="10 13" id="KW-0443">Lipid metabolism</keyword>